<feature type="transmembrane region" description="Helical" evidence="1">
    <location>
        <begin position="12"/>
        <end position="29"/>
    </location>
</feature>
<dbReference type="RefSeq" id="WP_264883223.1">
    <property type="nucleotide sequence ID" value="NZ_JAPDOB010000002.1"/>
</dbReference>
<organism evidence="2 3">
    <name type="scientific">Sphingomonas arvum</name>
    <dbReference type="NCBI Taxonomy" id="2992113"/>
    <lineage>
        <taxon>Bacteria</taxon>
        <taxon>Pseudomonadati</taxon>
        <taxon>Pseudomonadota</taxon>
        <taxon>Alphaproteobacteria</taxon>
        <taxon>Sphingomonadales</taxon>
        <taxon>Sphingomonadaceae</taxon>
        <taxon>Sphingomonas</taxon>
    </lineage>
</organism>
<reference evidence="2 3" key="1">
    <citation type="submission" date="2022-10" db="EMBL/GenBank/DDBJ databases">
        <title>Sphingomonas sp.</title>
        <authorList>
            <person name="Jin C."/>
        </authorList>
    </citation>
    <scope>NUCLEOTIDE SEQUENCE [LARGE SCALE GENOMIC DNA]</scope>
    <source>
        <strain evidence="2 3">BN140010</strain>
    </source>
</reference>
<evidence type="ECO:0000313" key="3">
    <source>
        <dbReference type="Proteomes" id="UP001526246"/>
    </source>
</evidence>
<keyword evidence="3" id="KW-1185">Reference proteome</keyword>
<keyword evidence="1" id="KW-1133">Transmembrane helix</keyword>
<dbReference type="PROSITE" id="PS51257">
    <property type="entry name" value="PROKAR_LIPOPROTEIN"/>
    <property type="match status" value="1"/>
</dbReference>
<protein>
    <recommendedName>
        <fullName evidence="4">DUF304 domain-containing protein</fullName>
    </recommendedName>
</protein>
<evidence type="ECO:0000256" key="1">
    <source>
        <dbReference type="SAM" id="Phobius"/>
    </source>
</evidence>
<accession>A0ABT3JH34</accession>
<sequence>MRKFHYRTGRNAFAAIGLGILALACGLAWLGDGEWPLALGFVLFGAAGVKAAANAMSDEPALVFDAYCLKVRTSFGVREALWSDVQAISLEVFTYRYWGIIPIARHENLVIKTGGGTFGSRRLRIAVKSIELPPGGSTELVHLLHQQHVAAVGQAGVAMAGADQHGWGVRPGRAARVAVDTDESLTGFDPDAALARYLAAREQQPEVAAAERAIGQTPQIVPQPARAAFGRKGL</sequence>
<keyword evidence="1" id="KW-0812">Transmembrane</keyword>
<keyword evidence="1" id="KW-0472">Membrane</keyword>
<proteinExistence type="predicted"/>
<name>A0ABT3JH34_9SPHN</name>
<gene>
    <name evidence="2" type="ORF">OMW55_11335</name>
</gene>
<evidence type="ECO:0008006" key="4">
    <source>
        <dbReference type="Google" id="ProtNLM"/>
    </source>
</evidence>
<dbReference type="EMBL" id="JAPDOB010000002">
    <property type="protein sequence ID" value="MCW3798397.1"/>
    <property type="molecule type" value="Genomic_DNA"/>
</dbReference>
<comment type="caution">
    <text evidence="2">The sequence shown here is derived from an EMBL/GenBank/DDBJ whole genome shotgun (WGS) entry which is preliminary data.</text>
</comment>
<evidence type="ECO:0000313" key="2">
    <source>
        <dbReference type="EMBL" id="MCW3798397.1"/>
    </source>
</evidence>
<dbReference type="Proteomes" id="UP001526246">
    <property type="component" value="Unassembled WGS sequence"/>
</dbReference>